<comment type="caution">
    <text evidence="10">The sequence shown here is derived from an EMBL/GenBank/DDBJ whole genome shotgun (WGS) entry which is preliminary data.</text>
</comment>
<organism evidence="10 11">
    <name type="scientific">Malus baccata</name>
    <name type="common">Siberian crab apple</name>
    <name type="synonym">Pyrus baccata</name>
    <dbReference type="NCBI Taxonomy" id="106549"/>
    <lineage>
        <taxon>Eukaryota</taxon>
        <taxon>Viridiplantae</taxon>
        <taxon>Streptophyta</taxon>
        <taxon>Embryophyta</taxon>
        <taxon>Tracheophyta</taxon>
        <taxon>Spermatophyta</taxon>
        <taxon>Magnoliopsida</taxon>
        <taxon>eudicotyledons</taxon>
        <taxon>Gunneridae</taxon>
        <taxon>Pentapetalae</taxon>
        <taxon>rosids</taxon>
        <taxon>fabids</taxon>
        <taxon>Rosales</taxon>
        <taxon>Rosaceae</taxon>
        <taxon>Amygdaloideae</taxon>
        <taxon>Maleae</taxon>
        <taxon>Malus</taxon>
    </lineage>
</organism>
<reference evidence="10 11" key="1">
    <citation type="journal article" date="2019" name="G3 (Bethesda)">
        <title>Sequencing of a Wild Apple (Malus baccata) Genome Unravels the Differences Between Cultivated and Wild Apple Species Regarding Disease Resistance and Cold Tolerance.</title>
        <authorList>
            <person name="Chen X."/>
        </authorList>
    </citation>
    <scope>NUCLEOTIDE SEQUENCE [LARGE SCALE GENOMIC DNA]</scope>
    <source>
        <strain evidence="11">cv. Shandingzi</strain>
        <tissue evidence="10">Leaves</tissue>
    </source>
</reference>
<feature type="region of interest" description="Disordered" evidence="7">
    <location>
        <begin position="1"/>
        <end position="28"/>
    </location>
</feature>
<dbReference type="AlphaFoldDB" id="A0A540NK21"/>
<dbReference type="InterPro" id="IPR013057">
    <property type="entry name" value="AA_transpt_TM"/>
</dbReference>
<name>A0A540NK21_MALBA</name>
<keyword evidence="11" id="KW-1185">Reference proteome</keyword>
<protein>
    <recommendedName>
        <fullName evidence="9">Amino acid transporter transmembrane domain-containing protein</fullName>
    </recommendedName>
</protein>
<gene>
    <name evidence="10" type="ORF">C1H46_003095</name>
</gene>
<feature type="domain" description="Amino acid transporter transmembrane" evidence="9">
    <location>
        <begin position="41"/>
        <end position="101"/>
    </location>
</feature>
<keyword evidence="4" id="KW-0029">Amino-acid transport</keyword>
<dbReference type="GO" id="GO:0016020">
    <property type="term" value="C:membrane"/>
    <property type="evidence" value="ECO:0007669"/>
    <property type="project" value="UniProtKB-SubCell"/>
</dbReference>
<dbReference type="STRING" id="106549.A0A540NK21"/>
<keyword evidence="3 8" id="KW-0812">Transmembrane</keyword>
<evidence type="ECO:0000256" key="2">
    <source>
        <dbReference type="ARBA" id="ARBA00022448"/>
    </source>
</evidence>
<evidence type="ECO:0000256" key="4">
    <source>
        <dbReference type="ARBA" id="ARBA00022970"/>
    </source>
</evidence>
<evidence type="ECO:0000256" key="5">
    <source>
        <dbReference type="ARBA" id="ARBA00022989"/>
    </source>
</evidence>
<proteinExistence type="predicted"/>
<evidence type="ECO:0000313" key="10">
    <source>
        <dbReference type="EMBL" id="TQE11361.1"/>
    </source>
</evidence>
<sequence>MAAQKQSEEAITLNQTVDREEEEEHAVDDNSGFNLKSFLWHGGSIYDAWFSCALNQFAQVLLTLPYSFSQLGMLLGIIFQVFYGIMGSWTAYLISILYVEYRR</sequence>
<keyword evidence="5 8" id="KW-1133">Transmembrane helix</keyword>
<feature type="transmembrane region" description="Helical" evidence="8">
    <location>
        <begin position="71"/>
        <end position="99"/>
    </location>
</feature>
<evidence type="ECO:0000256" key="7">
    <source>
        <dbReference type="SAM" id="MobiDB-lite"/>
    </source>
</evidence>
<dbReference type="GO" id="GO:0006865">
    <property type="term" value="P:amino acid transport"/>
    <property type="evidence" value="ECO:0007669"/>
    <property type="project" value="UniProtKB-KW"/>
</dbReference>
<keyword evidence="6 8" id="KW-0472">Membrane</keyword>
<dbReference type="Pfam" id="PF01490">
    <property type="entry name" value="Aa_trans"/>
    <property type="match status" value="1"/>
</dbReference>
<evidence type="ECO:0000256" key="1">
    <source>
        <dbReference type="ARBA" id="ARBA00004370"/>
    </source>
</evidence>
<evidence type="ECO:0000256" key="6">
    <source>
        <dbReference type="ARBA" id="ARBA00023136"/>
    </source>
</evidence>
<comment type="subcellular location">
    <subcellularLocation>
        <location evidence="1">Membrane</location>
    </subcellularLocation>
</comment>
<keyword evidence="2" id="KW-0813">Transport</keyword>
<evidence type="ECO:0000256" key="3">
    <source>
        <dbReference type="ARBA" id="ARBA00022692"/>
    </source>
</evidence>
<accession>A0A540NK21</accession>
<dbReference type="EMBL" id="VIEB01000031">
    <property type="protein sequence ID" value="TQE11361.1"/>
    <property type="molecule type" value="Genomic_DNA"/>
</dbReference>
<evidence type="ECO:0000256" key="8">
    <source>
        <dbReference type="SAM" id="Phobius"/>
    </source>
</evidence>
<dbReference type="Proteomes" id="UP000315295">
    <property type="component" value="Unassembled WGS sequence"/>
</dbReference>
<evidence type="ECO:0000313" key="11">
    <source>
        <dbReference type="Proteomes" id="UP000315295"/>
    </source>
</evidence>
<evidence type="ECO:0000259" key="9">
    <source>
        <dbReference type="Pfam" id="PF01490"/>
    </source>
</evidence>